<dbReference type="GO" id="GO:0005886">
    <property type="term" value="C:plasma membrane"/>
    <property type="evidence" value="ECO:0007669"/>
    <property type="project" value="UniProtKB-SubCell"/>
</dbReference>
<dbReference type="AlphaFoldDB" id="A0AAE1DZ07"/>
<dbReference type="EMBL" id="JAWDGP010001777">
    <property type="protein sequence ID" value="KAK3788204.1"/>
    <property type="molecule type" value="Genomic_DNA"/>
</dbReference>
<evidence type="ECO:0000313" key="9">
    <source>
        <dbReference type="EMBL" id="KAK3788204.1"/>
    </source>
</evidence>
<comment type="similarity">
    <text evidence="2 7">Belongs to the CTL (choline transporter-like) family.</text>
</comment>
<protein>
    <recommendedName>
        <fullName evidence="7">Choline transporter-like protein</fullName>
    </recommendedName>
</protein>
<keyword evidence="10" id="KW-1185">Reference proteome</keyword>
<reference evidence="9" key="1">
    <citation type="journal article" date="2023" name="G3 (Bethesda)">
        <title>A reference genome for the long-term kleptoplast-retaining sea slug Elysia crispata morphotype clarki.</title>
        <authorList>
            <person name="Eastman K.E."/>
            <person name="Pendleton A.L."/>
            <person name="Shaikh M.A."/>
            <person name="Suttiyut T."/>
            <person name="Ogas R."/>
            <person name="Tomko P."/>
            <person name="Gavelis G."/>
            <person name="Widhalm J.R."/>
            <person name="Wisecaver J.H."/>
        </authorList>
    </citation>
    <scope>NUCLEOTIDE SEQUENCE</scope>
    <source>
        <strain evidence="9">ECLA1</strain>
    </source>
</reference>
<dbReference type="InterPro" id="IPR007603">
    <property type="entry name" value="Choline_transptr-like"/>
</dbReference>
<keyword evidence="3 7" id="KW-0812">Transmembrane</keyword>
<evidence type="ECO:0000256" key="3">
    <source>
        <dbReference type="ARBA" id="ARBA00022692"/>
    </source>
</evidence>
<dbReference type="Proteomes" id="UP001283361">
    <property type="component" value="Unassembled WGS sequence"/>
</dbReference>
<feature type="transmembrane region" description="Helical" evidence="7">
    <location>
        <begin position="329"/>
        <end position="351"/>
    </location>
</feature>
<feature type="transmembrane region" description="Helical" evidence="7">
    <location>
        <begin position="280"/>
        <end position="304"/>
    </location>
</feature>
<evidence type="ECO:0000256" key="5">
    <source>
        <dbReference type="ARBA" id="ARBA00023136"/>
    </source>
</evidence>
<dbReference type="PANTHER" id="PTHR12385:SF14">
    <property type="entry name" value="CHOLINE TRANSPORTER-LIKE 2"/>
    <property type="match status" value="1"/>
</dbReference>
<sequence length="727" mass="82167">MAGKAGIDNPAAEFSDIDKTDGRPARFRESPLKDEYDPSHKGPRLKRSCTDVFCCLLFIIFIAGLVVVAYFAFLYGDPKLLIYPEDSDGNLCGLGSYKDKKYLFFFDLVKCGRMGPGVFVNGCPTPQVCVEKCPEENYVYLQNVIDQDKSKLICKYSINRTKTVEKLIADDDCAPFYLKSTPIINRCLPISSLLDFAQNVVEVPTADGNYSITEGDNQTVSGEDLKTGLTVYEQFLTAKEYGEKIVADVVASWWMILIGLGIAMVISMIWITMMRWIAGLMVWITLLAFVGVWVFLTAICWYMYYDVKGKDEILTFYMVWRFTFEKEKLFLAGGIIFGAIFLIVFLILLGLCKRIRIAIALIEQGSRAVGSMWSTLLWPVFPFLLQVGVVALWACVAVFLASVGREQDFEDNNVTFPNGSINEHAVKTKSAGLFEEVPCETNGTNQLSDICGFIKNGEGDYTIYLQLYNLFMLFWLVNFVSAMGQLTLAGAFSSYYWTFNKSKDLPTFPVTGAFYRCFRYHLGSLAFGSLLIAIVQVIRTILEYIDSKLKGSENEVAKFLMKCLKCCFWCLEKVLRFITKNAYIMMGVHGKNFCASAKDAFNLILRNVVRVFVLDQVTDFLMFICKLVVVGLVGVAAYFFFNGDIPYLDDYSPRLNFYIVPIIIVTLGAYIIADVFFSVYEMAVDTLFLCFLEDLEKNDGSQEKPYFMGKDLMNILGKKQAQPKRED</sequence>
<feature type="transmembrane region" description="Helical" evidence="7">
    <location>
        <begin position="657"/>
        <end position="677"/>
    </location>
</feature>
<feature type="transmembrane region" description="Helical" evidence="7">
    <location>
        <begin position="518"/>
        <end position="542"/>
    </location>
</feature>
<comment type="caution">
    <text evidence="9">The sequence shown here is derived from an EMBL/GenBank/DDBJ whole genome shotgun (WGS) entry which is preliminary data.</text>
</comment>
<accession>A0AAE1DZ07</accession>
<keyword evidence="6" id="KW-0325">Glycoprotein</keyword>
<evidence type="ECO:0000256" key="6">
    <source>
        <dbReference type="ARBA" id="ARBA00023180"/>
    </source>
</evidence>
<keyword evidence="4 7" id="KW-1133">Transmembrane helix</keyword>
<proteinExistence type="inferred from homology"/>
<organism evidence="9 10">
    <name type="scientific">Elysia crispata</name>
    <name type="common">lettuce slug</name>
    <dbReference type="NCBI Taxonomy" id="231223"/>
    <lineage>
        <taxon>Eukaryota</taxon>
        <taxon>Metazoa</taxon>
        <taxon>Spiralia</taxon>
        <taxon>Lophotrochozoa</taxon>
        <taxon>Mollusca</taxon>
        <taxon>Gastropoda</taxon>
        <taxon>Heterobranchia</taxon>
        <taxon>Euthyneura</taxon>
        <taxon>Panpulmonata</taxon>
        <taxon>Sacoglossa</taxon>
        <taxon>Placobranchoidea</taxon>
        <taxon>Plakobranchidae</taxon>
        <taxon>Elysia</taxon>
    </lineage>
</organism>
<gene>
    <name evidence="9" type="ORF">RRG08_041210</name>
</gene>
<comment type="subcellular location">
    <subcellularLocation>
        <location evidence="7">Cell membrane</location>
        <topology evidence="7">Multi-pass membrane protein</topology>
    </subcellularLocation>
    <subcellularLocation>
        <location evidence="1">Membrane</location>
        <topology evidence="1">Multi-pass membrane protein</topology>
    </subcellularLocation>
</comment>
<evidence type="ECO:0000256" key="1">
    <source>
        <dbReference type="ARBA" id="ARBA00004141"/>
    </source>
</evidence>
<dbReference type="GO" id="GO:0022857">
    <property type="term" value="F:transmembrane transporter activity"/>
    <property type="evidence" value="ECO:0007669"/>
    <property type="project" value="UniProtKB-UniRule"/>
</dbReference>
<dbReference type="Pfam" id="PF04515">
    <property type="entry name" value="Choline_transpo"/>
    <property type="match status" value="1"/>
</dbReference>
<feature type="transmembrane region" description="Helical" evidence="7">
    <location>
        <begin position="473"/>
        <end position="498"/>
    </location>
</feature>
<keyword evidence="5 7" id="KW-0472">Membrane</keyword>
<feature type="transmembrane region" description="Helical" evidence="7">
    <location>
        <begin position="383"/>
        <end position="403"/>
    </location>
</feature>
<evidence type="ECO:0000256" key="7">
    <source>
        <dbReference type="RuleBase" id="RU368066"/>
    </source>
</evidence>
<comment type="function">
    <text evidence="7">Choline transporter.</text>
</comment>
<name>A0AAE1DZ07_9GAST</name>
<feature type="transmembrane region" description="Helical" evidence="7">
    <location>
        <begin position="620"/>
        <end position="641"/>
    </location>
</feature>
<feature type="transmembrane region" description="Helical" evidence="7">
    <location>
        <begin position="253"/>
        <end position="273"/>
    </location>
</feature>
<feature type="transmembrane region" description="Helical" evidence="7">
    <location>
        <begin position="52"/>
        <end position="75"/>
    </location>
</feature>
<dbReference type="PANTHER" id="PTHR12385">
    <property type="entry name" value="CHOLINE TRANSPORTER-LIKE (SLC FAMILY 44)"/>
    <property type="match status" value="1"/>
</dbReference>
<evidence type="ECO:0000256" key="2">
    <source>
        <dbReference type="ARBA" id="ARBA00007168"/>
    </source>
</evidence>
<feature type="compositionally biased region" description="Basic and acidic residues" evidence="8">
    <location>
        <begin position="16"/>
        <end position="40"/>
    </location>
</feature>
<evidence type="ECO:0000256" key="4">
    <source>
        <dbReference type="ARBA" id="ARBA00022989"/>
    </source>
</evidence>
<feature type="region of interest" description="Disordered" evidence="8">
    <location>
        <begin position="1"/>
        <end position="44"/>
    </location>
</feature>
<evidence type="ECO:0000313" key="10">
    <source>
        <dbReference type="Proteomes" id="UP001283361"/>
    </source>
</evidence>
<evidence type="ECO:0000256" key="8">
    <source>
        <dbReference type="SAM" id="MobiDB-lite"/>
    </source>
</evidence>